<feature type="transmembrane region" description="Helical" evidence="2">
    <location>
        <begin position="12"/>
        <end position="34"/>
    </location>
</feature>
<evidence type="ECO:0000256" key="1">
    <source>
        <dbReference type="SAM" id="MobiDB-lite"/>
    </source>
</evidence>
<evidence type="ECO:0000313" key="5">
    <source>
        <dbReference type="Proteomes" id="UP001155010"/>
    </source>
</evidence>
<dbReference type="InterPro" id="IPR005586">
    <property type="entry name" value="ABC_trans_aux"/>
</dbReference>
<dbReference type="SUPFAM" id="SSF159594">
    <property type="entry name" value="XCC0632-like"/>
    <property type="match status" value="1"/>
</dbReference>
<organism evidence="4 5">
    <name type="scientific">Salinibacter ruber</name>
    <dbReference type="NCBI Taxonomy" id="146919"/>
    <lineage>
        <taxon>Bacteria</taxon>
        <taxon>Pseudomonadati</taxon>
        <taxon>Rhodothermota</taxon>
        <taxon>Rhodothermia</taxon>
        <taxon>Rhodothermales</taxon>
        <taxon>Salinibacteraceae</taxon>
        <taxon>Salinibacter</taxon>
    </lineage>
</organism>
<proteinExistence type="predicted"/>
<dbReference type="RefSeq" id="WP_013060897.1">
    <property type="nucleotide sequence ID" value="NZ_CP030356.1"/>
</dbReference>
<dbReference type="AlphaFoldDB" id="A0A9X2Q0H7"/>
<keyword evidence="2" id="KW-0472">Membrane</keyword>
<dbReference type="Pfam" id="PF03886">
    <property type="entry name" value="ABC_trans_aux"/>
    <property type="match status" value="1"/>
</dbReference>
<dbReference type="EMBL" id="JANUBB010000017">
    <property type="protein sequence ID" value="MCS3953136.1"/>
    <property type="molecule type" value="Genomic_DNA"/>
</dbReference>
<accession>A0A9X2Q0H7</accession>
<sequence>MTVPVPSVLLRRLGWCAVVVGLVALSTAGCVRLLEPRTSDATYYLLDGASPPDTAATPPPSTDPTGLRIGLQSPRLAPYLDETRLVTRHGPNAVAFSEFHRWGETLDRGIGRTVARTLEARPGIRSVEGVPWPRGATFDYLLRLHVLSFEGVGPRPPGPDADDDAPPPDGHAQMTVQWTLRRPGADTVLVQETTHHRTEDWRVTDYEGLVARLSRGLHVLADDVGTHLQALHRP</sequence>
<feature type="region of interest" description="Disordered" evidence="1">
    <location>
        <begin position="45"/>
        <end position="70"/>
    </location>
</feature>
<gene>
    <name evidence="4" type="ORF">GGP83_003111</name>
</gene>
<keyword evidence="2" id="KW-1133">Transmembrane helix</keyword>
<evidence type="ECO:0000259" key="3">
    <source>
        <dbReference type="Pfam" id="PF03886"/>
    </source>
</evidence>
<evidence type="ECO:0000256" key="2">
    <source>
        <dbReference type="SAM" id="Phobius"/>
    </source>
</evidence>
<name>A0A9X2Q0H7_9BACT</name>
<keyword evidence="2" id="KW-0812">Transmembrane</keyword>
<protein>
    <recommendedName>
        <fullName evidence="3">ABC-type transport auxiliary lipoprotein component domain-containing protein</fullName>
    </recommendedName>
</protein>
<comment type="caution">
    <text evidence="4">The sequence shown here is derived from an EMBL/GenBank/DDBJ whole genome shotgun (WGS) entry which is preliminary data.</text>
</comment>
<feature type="region of interest" description="Disordered" evidence="1">
    <location>
        <begin position="153"/>
        <end position="172"/>
    </location>
</feature>
<dbReference type="Proteomes" id="UP001155010">
    <property type="component" value="Unassembled WGS sequence"/>
</dbReference>
<evidence type="ECO:0000313" key="4">
    <source>
        <dbReference type="EMBL" id="MCS3953136.1"/>
    </source>
</evidence>
<reference evidence="4" key="1">
    <citation type="submission" date="2022-08" db="EMBL/GenBank/DDBJ databases">
        <title>Genomic Encyclopedia of Type Strains, Phase V (KMG-V): Genome sequencing to study the core and pangenomes of soil and plant-associated prokaryotes.</title>
        <authorList>
            <person name="Whitman W."/>
        </authorList>
    </citation>
    <scope>NUCLEOTIDE SEQUENCE</scope>
    <source>
        <strain evidence="4">SP2017</strain>
    </source>
</reference>
<dbReference type="Gene3D" id="3.40.50.10610">
    <property type="entry name" value="ABC-type transport auxiliary lipoprotein component"/>
    <property type="match status" value="1"/>
</dbReference>
<feature type="domain" description="ABC-type transport auxiliary lipoprotein component" evidence="3">
    <location>
        <begin position="51"/>
        <end position="224"/>
    </location>
</feature>